<sequence length="84" mass="9665">MGLVSNLMERTTLTTKKVANINGDKRFNEVKQLDNYFCDEGLDEVCSDIHYDIIHDNEYCCHDNKQPCPSEWSVGWFGSCCILL</sequence>
<dbReference type="AlphaFoldDB" id="K1QP16"/>
<reference evidence="1" key="1">
    <citation type="journal article" date="2012" name="Nature">
        <title>The oyster genome reveals stress adaptation and complexity of shell formation.</title>
        <authorList>
            <person name="Zhang G."/>
            <person name="Fang X."/>
            <person name="Guo X."/>
            <person name="Li L."/>
            <person name="Luo R."/>
            <person name="Xu F."/>
            <person name="Yang P."/>
            <person name="Zhang L."/>
            <person name="Wang X."/>
            <person name="Qi H."/>
            <person name="Xiong Z."/>
            <person name="Que H."/>
            <person name="Xie Y."/>
            <person name="Holland P.W."/>
            <person name="Paps J."/>
            <person name="Zhu Y."/>
            <person name="Wu F."/>
            <person name="Chen Y."/>
            <person name="Wang J."/>
            <person name="Peng C."/>
            <person name="Meng J."/>
            <person name="Yang L."/>
            <person name="Liu J."/>
            <person name="Wen B."/>
            <person name="Zhang N."/>
            <person name="Huang Z."/>
            <person name="Zhu Q."/>
            <person name="Feng Y."/>
            <person name="Mount A."/>
            <person name="Hedgecock D."/>
            <person name="Xu Z."/>
            <person name="Liu Y."/>
            <person name="Domazet-Loso T."/>
            <person name="Du Y."/>
            <person name="Sun X."/>
            <person name="Zhang S."/>
            <person name="Liu B."/>
            <person name="Cheng P."/>
            <person name="Jiang X."/>
            <person name="Li J."/>
            <person name="Fan D."/>
            <person name="Wang W."/>
            <person name="Fu W."/>
            <person name="Wang T."/>
            <person name="Wang B."/>
            <person name="Zhang J."/>
            <person name="Peng Z."/>
            <person name="Li Y."/>
            <person name="Li N."/>
            <person name="Wang J."/>
            <person name="Chen M."/>
            <person name="He Y."/>
            <person name="Tan F."/>
            <person name="Song X."/>
            <person name="Zheng Q."/>
            <person name="Huang R."/>
            <person name="Yang H."/>
            <person name="Du X."/>
            <person name="Chen L."/>
            <person name="Yang M."/>
            <person name="Gaffney P.M."/>
            <person name="Wang S."/>
            <person name="Luo L."/>
            <person name="She Z."/>
            <person name="Ming Y."/>
            <person name="Huang W."/>
            <person name="Zhang S."/>
            <person name="Huang B."/>
            <person name="Zhang Y."/>
            <person name="Qu T."/>
            <person name="Ni P."/>
            <person name="Miao G."/>
            <person name="Wang J."/>
            <person name="Wang Q."/>
            <person name="Steinberg C.E."/>
            <person name="Wang H."/>
            <person name="Li N."/>
            <person name="Qian L."/>
            <person name="Zhang G."/>
            <person name="Li Y."/>
            <person name="Yang H."/>
            <person name="Liu X."/>
            <person name="Wang J."/>
            <person name="Yin Y."/>
            <person name="Wang J."/>
        </authorList>
    </citation>
    <scope>NUCLEOTIDE SEQUENCE [LARGE SCALE GENOMIC DNA]</scope>
    <source>
        <strain evidence="1">05x7-T-G4-1.051#20</strain>
    </source>
</reference>
<organism evidence="1">
    <name type="scientific">Magallana gigas</name>
    <name type="common">Pacific oyster</name>
    <name type="synonym">Crassostrea gigas</name>
    <dbReference type="NCBI Taxonomy" id="29159"/>
    <lineage>
        <taxon>Eukaryota</taxon>
        <taxon>Metazoa</taxon>
        <taxon>Spiralia</taxon>
        <taxon>Lophotrochozoa</taxon>
        <taxon>Mollusca</taxon>
        <taxon>Bivalvia</taxon>
        <taxon>Autobranchia</taxon>
        <taxon>Pteriomorphia</taxon>
        <taxon>Ostreida</taxon>
        <taxon>Ostreoidea</taxon>
        <taxon>Ostreidae</taxon>
        <taxon>Magallana</taxon>
    </lineage>
</organism>
<protein>
    <submittedName>
        <fullName evidence="1">Uncharacterized protein</fullName>
    </submittedName>
</protein>
<gene>
    <name evidence="1" type="ORF">CGI_10020883</name>
</gene>
<evidence type="ECO:0000313" key="1">
    <source>
        <dbReference type="EMBL" id="EKC38622.1"/>
    </source>
</evidence>
<name>K1QP16_MAGGI</name>
<dbReference type="HOGENOM" id="CLU_2529638_0_0_1"/>
<dbReference type="InParanoid" id="K1QP16"/>
<dbReference type="EMBL" id="JH816761">
    <property type="protein sequence ID" value="EKC38622.1"/>
    <property type="molecule type" value="Genomic_DNA"/>
</dbReference>
<accession>K1QP16</accession>
<proteinExistence type="predicted"/>